<evidence type="ECO:0000256" key="3">
    <source>
        <dbReference type="ARBA" id="ARBA00023082"/>
    </source>
</evidence>
<dbReference type="PROSITE" id="PS00622">
    <property type="entry name" value="HTH_LUXR_1"/>
    <property type="match status" value="1"/>
</dbReference>
<dbReference type="Proteomes" id="UP001485459">
    <property type="component" value="Chromosome"/>
</dbReference>
<organism evidence="6 7">
    <name type="scientific">Chitinophaga pollutisoli</name>
    <dbReference type="NCBI Taxonomy" id="3133966"/>
    <lineage>
        <taxon>Bacteria</taxon>
        <taxon>Pseudomonadati</taxon>
        <taxon>Bacteroidota</taxon>
        <taxon>Chitinophagia</taxon>
        <taxon>Chitinophagales</taxon>
        <taxon>Chitinophagaceae</taxon>
        <taxon>Chitinophaga</taxon>
    </lineage>
</organism>
<dbReference type="InterPro" id="IPR000792">
    <property type="entry name" value="Tscrpt_reg_LuxR_C"/>
</dbReference>
<name>A0ABZ2YN45_9BACT</name>
<dbReference type="Pfam" id="PF08281">
    <property type="entry name" value="Sigma70_r4_2"/>
    <property type="match status" value="1"/>
</dbReference>
<evidence type="ECO:0000256" key="4">
    <source>
        <dbReference type="ARBA" id="ARBA00023163"/>
    </source>
</evidence>
<dbReference type="InterPro" id="IPR013249">
    <property type="entry name" value="RNA_pol_sigma70_r4_t2"/>
</dbReference>
<gene>
    <name evidence="6" type="ORF">WJU16_24695</name>
</gene>
<dbReference type="InterPro" id="IPR013324">
    <property type="entry name" value="RNA_pol_sigma_r3/r4-like"/>
</dbReference>
<dbReference type="CDD" id="cd06171">
    <property type="entry name" value="Sigma70_r4"/>
    <property type="match status" value="1"/>
</dbReference>
<dbReference type="RefSeq" id="WP_341836025.1">
    <property type="nucleotide sequence ID" value="NZ_CP149822.1"/>
</dbReference>
<dbReference type="Pfam" id="PF04542">
    <property type="entry name" value="Sigma70_r2"/>
    <property type="match status" value="1"/>
</dbReference>
<sequence length="210" mass="24680">MPDSNKHIRSLQEEIARNDSEQAFAALFRLLYDRLIRFCMQYVSSREAAEEVVSDVFVRIWERRAGLTEVGNLEVYLFVSVRNQAYNYQEKYSSMRISPLENGEWELTDAGDPGRDMEWKEMSARLDREVNLLPDQCRKVFRLIKEEGFRYKEVAQILNISPRTVETQLFRAIRRLQEAVGHWLPDRLRKGGKLPPTVGLLLLLLDGWTW</sequence>
<dbReference type="Gene3D" id="1.10.10.10">
    <property type="entry name" value="Winged helix-like DNA-binding domain superfamily/Winged helix DNA-binding domain"/>
    <property type="match status" value="1"/>
</dbReference>
<keyword evidence="2" id="KW-0805">Transcription regulation</keyword>
<keyword evidence="7" id="KW-1185">Reference proteome</keyword>
<evidence type="ECO:0000313" key="7">
    <source>
        <dbReference type="Proteomes" id="UP001485459"/>
    </source>
</evidence>
<protein>
    <submittedName>
        <fullName evidence="6">RNA polymerase sigma-70 factor</fullName>
    </submittedName>
</protein>
<dbReference type="InterPro" id="IPR014284">
    <property type="entry name" value="RNA_pol_sigma-70_dom"/>
</dbReference>
<dbReference type="SUPFAM" id="SSF88946">
    <property type="entry name" value="Sigma2 domain of RNA polymerase sigma factors"/>
    <property type="match status" value="1"/>
</dbReference>
<evidence type="ECO:0000256" key="2">
    <source>
        <dbReference type="ARBA" id="ARBA00023015"/>
    </source>
</evidence>
<dbReference type="EMBL" id="CP149822">
    <property type="protein sequence ID" value="WZN41166.1"/>
    <property type="molecule type" value="Genomic_DNA"/>
</dbReference>
<dbReference type="NCBIfam" id="TIGR02985">
    <property type="entry name" value="Sig70_bacteroi1"/>
    <property type="match status" value="1"/>
</dbReference>
<proteinExistence type="inferred from homology"/>
<comment type="similarity">
    <text evidence="1">Belongs to the sigma-70 factor family. ECF subfamily.</text>
</comment>
<dbReference type="InterPro" id="IPR013325">
    <property type="entry name" value="RNA_pol_sigma_r2"/>
</dbReference>
<evidence type="ECO:0000313" key="6">
    <source>
        <dbReference type="EMBL" id="WZN41166.1"/>
    </source>
</evidence>
<evidence type="ECO:0000259" key="5">
    <source>
        <dbReference type="PROSITE" id="PS00622"/>
    </source>
</evidence>
<dbReference type="Gene3D" id="1.10.1740.10">
    <property type="match status" value="1"/>
</dbReference>
<evidence type="ECO:0000256" key="1">
    <source>
        <dbReference type="ARBA" id="ARBA00010641"/>
    </source>
</evidence>
<dbReference type="SUPFAM" id="SSF88659">
    <property type="entry name" value="Sigma3 and sigma4 domains of RNA polymerase sigma factors"/>
    <property type="match status" value="1"/>
</dbReference>
<dbReference type="PANTHER" id="PTHR43133">
    <property type="entry name" value="RNA POLYMERASE ECF-TYPE SIGMA FACTO"/>
    <property type="match status" value="1"/>
</dbReference>
<feature type="domain" description="HTH luxR-type" evidence="5">
    <location>
        <begin position="148"/>
        <end position="175"/>
    </location>
</feature>
<keyword evidence="3" id="KW-0731">Sigma factor</keyword>
<dbReference type="InterPro" id="IPR007627">
    <property type="entry name" value="RNA_pol_sigma70_r2"/>
</dbReference>
<dbReference type="InterPro" id="IPR039425">
    <property type="entry name" value="RNA_pol_sigma-70-like"/>
</dbReference>
<dbReference type="InterPro" id="IPR036388">
    <property type="entry name" value="WH-like_DNA-bd_sf"/>
</dbReference>
<dbReference type="InterPro" id="IPR014327">
    <property type="entry name" value="RNA_pol_sigma70_bacteroid"/>
</dbReference>
<dbReference type="PANTHER" id="PTHR43133:SF46">
    <property type="entry name" value="RNA POLYMERASE SIGMA-70 FACTOR ECF SUBFAMILY"/>
    <property type="match status" value="1"/>
</dbReference>
<dbReference type="NCBIfam" id="TIGR02937">
    <property type="entry name" value="sigma70-ECF"/>
    <property type="match status" value="1"/>
</dbReference>
<reference evidence="7" key="1">
    <citation type="submission" date="2024-03" db="EMBL/GenBank/DDBJ databases">
        <title>Chitinophaga horti sp. nov., isolated from garden soil.</title>
        <authorList>
            <person name="Lee D.S."/>
            <person name="Han D.M."/>
            <person name="Baek J.H."/>
            <person name="Choi D.G."/>
            <person name="Jeon J.H."/>
            <person name="Jeon C.O."/>
        </authorList>
    </citation>
    <scope>NUCLEOTIDE SEQUENCE [LARGE SCALE GENOMIC DNA]</scope>
    <source>
        <strain evidence="7">GPA1</strain>
    </source>
</reference>
<keyword evidence="4" id="KW-0804">Transcription</keyword>
<accession>A0ABZ2YN45</accession>